<accession>A0ABP1C9G3</accession>
<protein>
    <recommendedName>
        <fullName evidence="4">Transporter</fullName>
    </recommendedName>
</protein>
<dbReference type="Proteomes" id="UP001497493">
    <property type="component" value="Chromosome"/>
</dbReference>
<feature type="chain" id="PRO_5046693841" description="Transporter" evidence="1">
    <location>
        <begin position="25"/>
        <end position="304"/>
    </location>
</feature>
<organism evidence="2 3">
    <name type="scientific">Candidatus Methylocalor cossyra</name>
    <dbReference type="NCBI Taxonomy" id="3108543"/>
    <lineage>
        <taxon>Bacteria</taxon>
        <taxon>Pseudomonadati</taxon>
        <taxon>Pseudomonadota</taxon>
        <taxon>Gammaproteobacteria</taxon>
        <taxon>Methylococcales</taxon>
        <taxon>Methylococcaceae</taxon>
        <taxon>Candidatus Methylocalor</taxon>
    </lineage>
</organism>
<evidence type="ECO:0000256" key="1">
    <source>
        <dbReference type="SAM" id="SignalP"/>
    </source>
</evidence>
<evidence type="ECO:0000313" key="2">
    <source>
        <dbReference type="EMBL" id="CAL1240916.1"/>
    </source>
</evidence>
<evidence type="ECO:0000313" key="3">
    <source>
        <dbReference type="Proteomes" id="UP001497493"/>
    </source>
</evidence>
<dbReference type="EMBL" id="OZ026884">
    <property type="protein sequence ID" value="CAL1240916.1"/>
    <property type="molecule type" value="Genomic_DNA"/>
</dbReference>
<name>A0ABP1C9G3_9GAMM</name>
<reference evidence="2 3" key="1">
    <citation type="submission" date="2024-04" db="EMBL/GenBank/DDBJ databases">
        <authorList>
            <person name="Cremers G."/>
        </authorList>
    </citation>
    <scope>NUCLEOTIDE SEQUENCE [LARGE SCALE GENOMIC DNA]</scope>
    <source>
        <strain evidence="2">MeCH1-AG</strain>
    </source>
</reference>
<keyword evidence="3" id="KW-1185">Reference proteome</keyword>
<sequence>MKSGRSWLSLLAGSLVLAAGAAPADTVIDGTEHLASDRPEAWGMNYVTSITLFTGLGVPRSREFGDLELGAELGWVPALSEEQRRIGFNGTKVEDLNKAPLFGRPRLTLGLPGRFALTLSYLPPIRVFGVKPNLFAFALERPLYEAGPWTFGARLYGQIGEVEGAFTCPGKVAKFPPGSAENLYGCQGASADRSSQRYAGLELSGAYRIAALGGLTPYLAVAGNLLDTQVQVRAQTFGVPDRRRLVAQTWTFSLSAGLVYPVDDRLSLSVGLFYSPLWVTRPPASSSDNDGLFNVRALVSYRWR</sequence>
<feature type="signal peptide" evidence="1">
    <location>
        <begin position="1"/>
        <end position="24"/>
    </location>
</feature>
<proteinExistence type="predicted"/>
<dbReference type="RefSeq" id="WP_348757461.1">
    <property type="nucleotide sequence ID" value="NZ_OZ026884.1"/>
</dbReference>
<evidence type="ECO:0008006" key="4">
    <source>
        <dbReference type="Google" id="ProtNLM"/>
    </source>
</evidence>
<gene>
    <name evidence="2" type="ORF">MECH1_V1_2140</name>
</gene>
<keyword evidence="1" id="KW-0732">Signal</keyword>